<name>A0ABT3GQV4_9BACT</name>
<comment type="caution">
    <text evidence="1">The sequence shown here is derived from an EMBL/GenBank/DDBJ whole genome shotgun (WGS) entry which is preliminary data.</text>
</comment>
<protein>
    <recommendedName>
        <fullName evidence="3">DUF1877 family protein</fullName>
    </recommendedName>
</protein>
<evidence type="ECO:0000313" key="1">
    <source>
        <dbReference type="EMBL" id="MCW1925903.1"/>
    </source>
</evidence>
<evidence type="ECO:0000313" key="2">
    <source>
        <dbReference type="Proteomes" id="UP001320876"/>
    </source>
</evidence>
<reference evidence="1 2" key="1">
    <citation type="submission" date="2022-10" db="EMBL/GenBank/DDBJ databases">
        <title>Luteolibacter arcticus strain CCTCC AB 2014275, whole genome shotgun sequencing project.</title>
        <authorList>
            <person name="Zhao G."/>
            <person name="Shen L."/>
        </authorList>
    </citation>
    <scope>NUCLEOTIDE SEQUENCE [LARGE SCALE GENOMIC DNA]</scope>
    <source>
        <strain evidence="1 2">CCTCC AB 2014275</strain>
    </source>
</reference>
<dbReference type="Proteomes" id="UP001320876">
    <property type="component" value="Unassembled WGS sequence"/>
</dbReference>
<keyword evidence="2" id="KW-1185">Reference proteome</keyword>
<dbReference type="RefSeq" id="WP_264490011.1">
    <property type="nucleotide sequence ID" value="NZ_JAPDDT010000018.1"/>
</dbReference>
<sequence>MGADLIWQRVHWAKTQKAAEKGNLHAKFFDEDADETGEAFEAEEVELDDAVSWLGAWYPWMELTESIAKSGLPRSADFERQAALLRELGILWGTSWEEEDILKGATGARKDVALPVGEDVEPPFIAAYAPETLSELAERVRAEDWGHFTRQLDAVRAAMDDASDLRPSSEEITELLDALPEFLESLGEEGRGVLTWLSF</sequence>
<proteinExistence type="predicted"/>
<organism evidence="1 2">
    <name type="scientific">Luteolibacter arcticus</name>
    <dbReference type="NCBI Taxonomy" id="1581411"/>
    <lineage>
        <taxon>Bacteria</taxon>
        <taxon>Pseudomonadati</taxon>
        <taxon>Verrucomicrobiota</taxon>
        <taxon>Verrucomicrobiia</taxon>
        <taxon>Verrucomicrobiales</taxon>
        <taxon>Verrucomicrobiaceae</taxon>
        <taxon>Luteolibacter</taxon>
    </lineage>
</organism>
<dbReference type="EMBL" id="JAPDDT010000018">
    <property type="protein sequence ID" value="MCW1925903.1"/>
    <property type="molecule type" value="Genomic_DNA"/>
</dbReference>
<gene>
    <name evidence="1" type="ORF">OKA05_25310</name>
</gene>
<accession>A0ABT3GQV4</accession>
<evidence type="ECO:0008006" key="3">
    <source>
        <dbReference type="Google" id="ProtNLM"/>
    </source>
</evidence>